<organism evidence="4 5">
    <name type="scientific">Chitinophaga silvatica</name>
    <dbReference type="NCBI Taxonomy" id="2282649"/>
    <lineage>
        <taxon>Bacteria</taxon>
        <taxon>Pseudomonadati</taxon>
        <taxon>Bacteroidota</taxon>
        <taxon>Chitinophagia</taxon>
        <taxon>Chitinophagales</taxon>
        <taxon>Chitinophagaceae</taxon>
        <taxon>Chitinophaga</taxon>
    </lineage>
</organism>
<dbReference type="InterPro" id="IPR012373">
    <property type="entry name" value="Ferrdict_sens_TM"/>
</dbReference>
<dbReference type="FunFam" id="2.60.120.1440:FF:000001">
    <property type="entry name" value="Putative anti-sigma factor"/>
    <property type="match status" value="1"/>
</dbReference>
<evidence type="ECO:0000313" key="5">
    <source>
        <dbReference type="Proteomes" id="UP000260644"/>
    </source>
</evidence>
<dbReference type="EMBL" id="QPMM01000011">
    <property type="protein sequence ID" value="RFS19961.1"/>
    <property type="molecule type" value="Genomic_DNA"/>
</dbReference>
<dbReference type="Gene3D" id="2.60.120.1440">
    <property type="match status" value="1"/>
</dbReference>
<evidence type="ECO:0000259" key="3">
    <source>
        <dbReference type="Pfam" id="PF16344"/>
    </source>
</evidence>
<dbReference type="Pfam" id="PF16344">
    <property type="entry name" value="FecR_C"/>
    <property type="match status" value="1"/>
</dbReference>
<proteinExistence type="predicted"/>
<feature type="domain" description="FecR protein" evidence="2">
    <location>
        <begin position="185"/>
        <end position="283"/>
    </location>
</feature>
<dbReference type="GO" id="GO:0016989">
    <property type="term" value="F:sigma factor antagonist activity"/>
    <property type="evidence" value="ECO:0007669"/>
    <property type="project" value="TreeGrafter"/>
</dbReference>
<feature type="domain" description="Protein FecR C-terminal" evidence="3">
    <location>
        <begin position="326"/>
        <end position="392"/>
    </location>
</feature>
<gene>
    <name evidence="4" type="ORF">DVR12_19725</name>
</gene>
<dbReference type="Gene3D" id="3.55.50.30">
    <property type="match status" value="1"/>
</dbReference>
<keyword evidence="1" id="KW-0812">Transmembrane</keyword>
<accession>A0A3E1Y5F5</accession>
<dbReference type="Proteomes" id="UP000260644">
    <property type="component" value="Unassembled WGS sequence"/>
</dbReference>
<evidence type="ECO:0000256" key="1">
    <source>
        <dbReference type="SAM" id="Phobius"/>
    </source>
</evidence>
<dbReference type="PANTHER" id="PTHR30273:SF2">
    <property type="entry name" value="PROTEIN FECR"/>
    <property type="match status" value="1"/>
</dbReference>
<reference evidence="4 5" key="1">
    <citation type="submission" date="2018-07" db="EMBL/GenBank/DDBJ databases">
        <title>Chitinophaga K2CV101002-2 sp. nov., isolated from a monsoon evergreen broad-leaved forest soil.</title>
        <authorList>
            <person name="Lv Y."/>
        </authorList>
    </citation>
    <scope>NUCLEOTIDE SEQUENCE [LARGE SCALE GENOMIC DNA]</scope>
    <source>
        <strain evidence="4 5">GDMCC 1.1288</strain>
    </source>
</reference>
<dbReference type="InterPro" id="IPR006860">
    <property type="entry name" value="FecR"/>
</dbReference>
<feature type="transmembrane region" description="Helical" evidence="1">
    <location>
        <begin position="90"/>
        <end position="110"/>
    </location>
</feature>
<dbReference type="Pfam" id="PF04773">
    <property type="entry name" value="FecR"/>
    <property type="match status" value="1"/>
</dbReference>
<dbReference type="AlphaFoldDB" id="A0A3E1Y5F5"/>
<keyword evidence="1" id="KW-0472">Membrane</keyword>
<dbReference type="PANTHER" id="PTHR30273">
    <property type="entry name" value="PERIPLASMIC SIGNAL SENSOR AND SIGMA FACTOR ACTIVATOR FECR-RELATED"/>
    <property type="match status" value="1"/>
</dbReference>
<protein>
    <submittedName>
        <fullName evidence="4">FecR family protein</fullName>
    </submittedName>
</protein>
<keyword evidence="1" id="KW-1133">Transmembrane helix</keyword>
<evidence type="ECO:0000259" key="2">
    <source>
        <dbReference type="Pfam" id="PF04773"/>
    </source>
</evidence>
<keyword evidence="5" id="KW-1185">Reference proteome</keyword>
<evidence type="ECO:0000313" key="4">
    <source>
        <dbReference type="EMBL" id="RFS19961.1"/>
    </source>
</evidence>
<sequence length="394" mass="44081">MQKVADLLLARLQGTISETDARELEQWLEQQSPESREFYLNTTEWTSIEAALQSFYHIEEKNALEDVWARIRTTTPLADSPSAIRSMKRYWIAAAAAVLLMGMATTWYFAKPTETTILVKNTPDILPANNKATLQLADGSVITLDSTVNGTLEKEKNAAVINDSKGKGVLAYNQQTVTSTVSYNKITTPKGGEFQIVLPDGTHVWLNAASSLRYPTAFIGNNRNIELSGEAYFEVASNPEKQFRVKVTGPRPFDVEVLGTKFNISSYPDDNFSATSLVQGKVKVLNNTDVKILQPDQQAVLTINNTNITLQAVDLEEALAWKNGLFYIQDADIKDIMTQISRWYDVDIVYKEDISRKIVAKIPRSMKLSDVLKVLEYSGQVHFKLEGRTITVFP</sequence>
<dbReference type="InterPro" id="IPR032508">
    <property type="entry name" value="FecR_C"/>
</dbReference>
<comment type="caution">
    <text evidence="4">The sequence shown here is derived from an EMBL/GenBank/DDBJ whole genome shotgun (WGS) entry which is preliminary data.</text>
</comment>
<name>A0A3E1Y5F5_9BACT</name>